<dbReference type="GO" id="GO:0016787">
    <property type="term" value="F:hydrolase activity"/>
    <property type="evidence" value="ECO:0007669"/>
    <property type="project" value="UniProtKB-KW"/>
</dbReference>
<dbReference type="InterPro" id="IPR012334">
    <property type="entry name" value="Pectin_lyas_fold"/>
</dbReference>
<dbReference type="Proteomes" id="UP001596067">
    <property type="component" value="Unassembled WGS sequence"/>
</dbReference>
<evidence type="ECO:0000313" key="3">
    <source>
        <dbReference type="EMBL" id="MFC5884145.1"/>
    </source>
</evidence>
<evidence type="ECO:0000313" key="4">
    <source>
        <dbReference type="Proteomes" id="UP001596067"/>
    </source>
</evidence>
<accession>A0ABW1EQ85</accession>
<dbReference type="SMART" id="SM00710">
    <property type="entry name" value="PbH1"/>
    <property type="match status" value="3"/>
</dbReference>
<feature type="compositionally biased region" description="Low complexity" evidence="1">
    <location>
        <begin position="26"/>
        <end position="45"/>
    </location>
</feature>
<dbReference type="Gene3D" id="2.160.20.10">
    <property type="entry name" value="Single-stranded right-handed beta-helix, Pectin lyase-like"/>
    <property type="match status" value="1"/>
</dbReference>
<protein>
    <submittedName>
        <fullName evidence="3">Glycosyl hydrolase family 28-related protein</fullName>
    </submittedName>
</protein>
<keyword evidence="3" id="KW-0378">Hydrolase</keyword>
<dbReference type="RefSeq" id="WP_313762518.1">
    <property type="nucleotide sequence ID" value="NZ_BAAAVH010000050.1"/>
</dbReference>
<gene>
    <name evidence="3" type="ORF">ACFP0N_03985</name>
</gene>
<dbReference type="Pfam" id="PF12708">
    <property type="entry name" value="Pect-lyase_RHGA_epim"/>
    <property type="match status" value="1"/>
</dbReference>
<reference evidence="4" key="1">
    <citation type="journal article" date="2019" name="Int. J. Syst. Evol. Microbiol.">
        <title>The Global Catalogue of Microorganisms (GCM) 10K type strain sequencing project: providing services to taxonomists for standard genome sequencing and annotation.</title>
        <authorList>
            <consortium name="The Broad Institute Genomics Platform"/>
            <consortium name="The Broad Institute Genome Sequencing Center for Infectious Disease"/>
            <person name="Wu L."/>
            <person name="Ma J."/>
        </authorList>
    </citation>
    <scope>NUCLEOTIDE SEQUENCE [LARGE SCALE GENOMIC DNA]</scope>
    <source>
        <strain evidence="4">CGMCC 4.1469</strain>
    </source>
</reference>
<keyword evidence="4" id="KW-1185">Reference proteome</keyword>
<dbReference type="InterPro" id="IPR024535">
    <property type="entry name" value="RHGA/B-epi-like_pectate_lyase"/>
</dbReference>
<dbReference type="InterPro" id="IPR006626">
    <property type="entry name" value="PbH1"/>
</dbReference>
<name>A0ABW1EQ85_9ACTN</name>
<sequence length="863" mass="91662">MDTVTVTMQAAQDVKAGQAVRITRLPATPGSPATPVTPAVAPAVPQSNNPNPSDETLQTLHTLPFFGVALQAAAAKAKVDVQIGGVVLRIGSAAFDLGPGRAGAVGVNSSGKLVRANAPKEDACISAPNWIGDCDASGKVTIRPRRDTRLNVLDFGAAGDGKADDTDALQDALDCAMRLGTMTNDPLSDGKAVYLPPGDYLITKPLVVSNGCILEGAGFGSRGTSRIFADVKSGDFNLSTRTNPREPAPHVPPVPPGIGGSIGQVAGETVYCAIALSGSWTGPPDRGRADYAVLRQFTIESKPLQGPDTAEPYQAPQMDGVRVLAHGPWIEKVRVAGFRRNGITIYAGDAPGFMPQVNSNLTQIRDCLIYGHGQHGLDIGSAGKDETNAMLVMNVSATDNGRDGIHDYSYLGCTFVSCHTSTNKHRNISSEHDAAWSVYVGCYAEGDAPVVFKGGYTAVVGGDMDITPDSTYWGYGAVRGGPGPSALKVTNNFSKVQLYRIVTGGIYIDEGEQKTPPEPPPGEPPYPAQGYLFRAKVGGRTRGYDKELYPTGMPDDWSTTTPTVGGVTRDGEVIWECLGKVVPGIGDVPMVITSNTIGNNSDSTIIRDFDSVPLDSHLNPVGSGSSLFRTQVRKAPDFLKGRIETSLLSGTPFHTYYQTAYENGPCPGALMLPEAWVGKPDYGERRIGVVHGGTPYDAAVGSCNFYRPGDLILNALDNSTRRGPIGWAVRAACGRSSARSCLDWAPGKHYSIGQTVKPTPANGFLYRLKAYKADGPLDPHLNISGPSQQPHWSQTVGGTTEDNCLEWETLHDLDFPGNRKCLEAIPQSVPDQKDSNAMDFAKLKDDFNALLAKLRAAHLLEGE</sequence>
<proteinExistence type="predicted"/>
<comment type="caution">
    <text evidence="3">The sequence shown here is derived from an EMBL/GenBank/DDBJ whole genome shotgun (WGS) entry which is preliminary data.</text>
</comment>
<feature type="region of interest" description="Disordered" evidence="1">
    <location>
        <begin position="25"/>
        <end position="54"/>
    </location>
</feature>
<dbReference type="EMBL" id="JBHSOD010000003">
    <property type="protein sequence ID" value="MFC5884145.1"/>
    <property type="molecule type" value="Genomic_DNA"/>
</dbReference>
<feature type="domain" description="Rhamnogalacturonase A/B/Epimerase-like pectate lyase" evidence="2">
    <location>
        <begin position="151"/>
        <end position="219"/>
    </location>
</feature>
<evidence type="ECO:0000259" key="2">
    <source>
        <dbReference type="Pfam" id="PF12708"/>
    </source>
</evidence>
<dbReference type="SUPFAM" id="SSF51126">
    <property type="entry name" value="Pectin lyase-like"/>
    <property type="match status" value="1"/>
</dbReference>
<evidence type="ECO:0000256" key="1">
    <source>
        <dbReference type="SAM" id="MobiDB-lite"/>
    </source>
</evidence>
<dbReference type="InterPro" id="IPR011050">
    <property type="entry name" value="Pectin_lyase_fold/virulence"/>
</dbReference>
<organism evidence="3 4">
    <name type="scientific">Kitasatospora aburaviensis</name>
    <dbReference type="NCBI Taxonomy" id="67265"/>
    <lineage>
        <taxon>Bacteria</taxon>
        <taxon>Bacillati</taxon>
        <taxon>Actinomycetota</taxon>
        <taxon>Actinomycetes</taxon>
        <taxon>Kitasatosporales</taxon>
        <taxon>Streptomycetaceae</taxon>
        <taxon>Kitasatospora</taxon>
    </lineage>
</organism>